<organism evidence="2 3">
    <name type="scientific">Bradyrhizobium lablabi</name>
    <dbReference type="NCBI Taxonomy" id="722472"/>
    <lineage>
        <taxon>Bacteria</taxon>
        <taxon>Pseudomonadati</taxon>
        <taxon>Pseudomonadota</taxon>
        <taxon>Alphaproteobacteria</taxon>
        <taxon>Hyphomicrobiales</taxon>
        <taxon>Nitrobacteraceae</taxon>
        <taxon>Bradyrhizobium</taxon>
    </lineage>
</organism>
<dbReference type="Pfam" id="PF13455">
    <property type="entry name" value="MUG113"/>
    <property type="match status" value="1"/>
</dbReference>
<dbReference type="SMART" id="SM00974">
    <property type="entry name" value="T5orf172"/>
    <property type="match status" value="1"/>
</dbReference>
<dbReference type="InterPro" id="IPR018306">
    <property type="entry name" value="Phage_T5_Orf172_DNA-bd"/>
</dbReference>
<gene>
    <name evidence="2" type="ORF">SAMN05444159_1327</name>
</gene>
<reference evidence="2 3" key="1">
    <citation type="submission" date="2016-11" db="EMBL/GenBank/DDBJ databases">
        <authorList>
            <person name="Jaros S."/>
            <person name="Januszkiewicz K."/>
            <person name="Wedrychowicz H."/>
        </authorList>
    </citation>
    <scope>NUCLEOTIDE SEQUENCE [LARGE SCALE GENOMIC DNA]</scope>
    <source>
        <strain evidence="2 3">GAS499</strain>
    </source>
</reference>
<proteinExistence type="predicted"/>
<protein>
    <submittedName>
        <fullName evidence="2">T5orf172 domain-containing protein</fullName>
    </submittedName>
</protein>
<feature type="domain" description="Bacteriophage T5 Orf172 DNA-binding" evidence="1">
    <location>
        <begin position="15"/>
        <end position="90"/>
    </location>
</feature>
<evidence type="ECO:0000313" key="2">
    <source>
        <dbReference type="EMBL" id="SHJ72501.1"/>
    </source>
</evidence>
<dbReference type="AlphaFoldDB" id="A0A1M6LMP3"/>
<evidence type="ECO:0000313" key="3">
    <source>
        <dbReference type="Proteomes" id="UP000189935"/>
    </source>
</evidence>
<accession>A0A1M6LMP3</accession>
<dbReference type="Proteomes" id="UP000189935">
    <property type="component" value="Chromosome I"/>
</dbReference>
<evidence type="ECO:0000259" key="1">
    <source>
        <dbReference type="SMART" id="SM00974"/>
    </source>
</evidence>
<name>A0A1M6LMP3_9BRAD</name>
<dbReference type="RefSeq" id="WP_172841985.1">
    <property type="nucleotide sequence ID" value="NZ_LT670844.1"/>
</dbReference>
<sequence length="126" mass="14808">MIDTLHHEIRFVYGIKSLDLIKVGVAMNIEKRMEKMRLENPHGCELVFYRRTFAPFVFEKRMHELLADKAVGREWFRVSLADLRQAANKAKGASMKAHRALERWKRTPIEIGTLETHPTYDVEQNQ</sequence>
<dbReference type="EMBL" id="LT670844">
    <property type="protein sequence ID" value="SHJ72501.1"/>
    <property type="molecule type" value="Genomic_DNA"/>
</dbReference>